<evidence type="ECO:0000313" key="10">
    <source>
        <dbReference type="EMBL" id="PRQ06122.1"/>
    </source>
</evidence>
<accession>A0A2S9YM40</accession>
<keyword evidence="4" id="KW-1133">Transmembrane helix</keyword>
<comment type="caution">
    <text evidence="10">The sequence shown here is derived from an EMBL/GenBank/DDBJ whole genome shotgun (WGS) entry which is preliminary data.</text>
</comment>
<keyword evidence="7" id="KW-0325">Glycoprotein</keyword>
<dbReference type="PANTHER" id="PTHR15583:SF7">
    <property type="entry name" value="INTERLEUKIN CYTOKINE RECEPTOR-RELATED PROTEIN 2"/>
    <property type="match status" value="1"/>
</dbReference>
<dbReference type="SUPFAM" id="SSF52200">
    <property type="entry name" value="Toll/Interleukin receptor TIR domain"/>
    <property type="match status" value="1"/>
</dbReference>
<evidence type="ECO:0000256" key="5">
    <source>
        <dbReference type="ARBA" id="ARBA00023136"/>
    </source>
</evidence>
<keyword evidence="2" id="KW-0812">Transmembrane</keyword>
<dbReference type="PANTHER" id="PTHR15583">
    <property type="entry name" value="INTERLEUKIN-17 RECEPTOR"/>
    <property type="match status" value="1"/>
</dbReference>
<keyword evidence="3" id="KW-0732">Signal</keyword>
<dbReference type="AlphaFoldDB" id="A0A2S9YM40"/>
<dbReference type="PROSITE" id="PS51534">
    <property type="entry name" value="SEFIR"/>
    <property type="match status" value="1"/>
</dbReference>
<dbReference type="InterPro" id="IPR013568">
    <property type="entry name" value="SEFIR_dom"/>
</dbReference>
<dbReference type="Pfam" id="PF08357">
    <property type="entry name" value="SEFIR"/>
    <property type="match status" value="1"/>
</dbReference>
<feature type="compositionally biased region" description="Acidic residues" evidence="8">
    <location>
        <begin position="352"/>
        <end position="370"/>
    </location>
</feature>
<dbReference type="Proteomes" id="UP000238823">
    <property type="component" value="Unassembled WGS sequence"/>
</dbReference>
<evidence type="ECO:0000256" key="1">
    <source>
        <dbReference type="ARBA" id="ARBA00004479"/>
    </source>
</evidence>
<evidence type="ECO:0000256" key="4">
    <source>
        <dbReference type="ARBA" id="ARBA00022989"/>
    </source>
</evidence>
<proteinExistence type="predicted"/>
<evidence type="ECO:0000256" key="6">
    <source>
        <dbReference type="ARBA" id="ARBA00023170"/>
    </source>
</evidence>
<dbReference type="Gene3D" id="3.40.50.11530">
    <property type="match status" value="1"/>
</dbReference>
<feature type="region of interest" description="Disordered" evidence="8">
    <location>
        <begin position="340"/>
        <end position="401"/>
    </location>
</feature>
<dbReference type="InterPro" id="IPR035897">
    <property type="entry name" value="Toll_tir_struct_dom_sf"/>
</dbReference>
<sequence>MFVSYSDDTPQHAERVLELAQWLRTHGIDAHIDQFEESPEEGWPRWIYTQIRESEYVLVVCTRGYLERCEGEVPRGRRANRAVKFESHLSLQEIHDAEGRNRKFIPLVFHDDDIGECVPLPLRSATHYRLPDQRDDLYRRLSDQPKIRPAPLGTLRTYDDDSRDALSVVNPILASESLEALIVTDKPAKRRKRAWSSGQIQRLLTVGAFGLAFLTTALFINSALTPDDGIDVDGTTCRIELTDPSGNAINSDYITLELPAGQEIAFNIENGNTLRFRCPTVAVQARVRVDTQAAETAVKSGTTEADNPAADAPAQRMLESTFTIQPELEMQTVRLGVPPTELAQPLPANEPTPDEPDDSNDSNDSDDSDDPGPGSLDSPVKDPVGPDRKQPTTKLGTKVELTLAPANPKLERVLKPKLERLTACVSTPPSPAVKVSCGLQQDTDGAIVNVRIDDAQLRAQDVDAADCAQRELRSWAEAGSKYDRTGSSTELTLKFSAR</sequence>
<feature type="domain" description="SEFIR" evidence="9">
    <location>
        <begin position="1"/>
        <end position="139"/>
    </location>
</feature>
<evidence type="ECO:0000256" key="7">
    <source>
        <dbReference type="ARBA" id="ARBA00023180"/>
    </source>
</evidence>
<evidence type="ECO:0000256" key="8">
    <source>
        <dbReference type="SAM" id="MobiDB-lite"/>
    </source>
</evidence>
<evidence type="ECO:0000256" key="3">
    <source>
        <dbReference type="ARBA" id="ARBA00022729"/>
    </source>
</evidence>
<dbReference type="InterPro" id="IPR039465">
    <property type="entry name" value="IL-17_rcpt-like"/>
</dbReference>
<gene>
    <name evidence="10" type="ORF">ENSA7_41560</name>
</gene>
<keyword evidence="6" id="KW-0675">Receptor</keyword>
<evidence type="ECO:0000256" key="2">
    <source>
        <dbReference type="ARBA" id="ARBA00022692"/>
    </source>
</evidence>
<evidence type="ECO:0000259" key="9">
    <source>
        <dbReference type="PROSITE" id="PS51534"/>
    </source>
</evidence>
<dbReference type="GO" id="GO:0030368">
    <property type="term" value="F:interleukin-17 receptor activity"/>
    <property type="evidence" value="ECO:0007669"/>
    <property type="project" value="InterPro"/>
</dbReference>
<organism evidence="10 11">
    <name type="scientific">Enhygromyxa salina</name>
    <dbReference type="NCBI Taxonomy" id="215803"/>
    <lineage>
        <taxon>Bacteria</taxon>
        <taxon>Pseudomonadati</taxon>
        <taxon>Myxococcota</taxon>
        <taxon>Polyangia</taxon>
        <taxon>Nannocystales</taxon>
        <taxon>Nannocystaceae</taxon>
        <taxon>Enhygromyxa</taxon>
    </lineage>
</organism>
<reference evidence="10 11" key="1">
    <citation type="submission" date="2018-03" db="EMBL/GenBank/DDBJ databases">
        <title>Draft Genome Sequences of the Obligatory Marine Myxobacteria Enhygromyxa salina SWB007.</title>
        <authorList>
            <person name="Poehlein A."/>
            <person name="Moghaddam J.A."/>
            <person name="Harms H."/>
            <person name="Alanjari M."/>
            <person name="Koenig G.M."/>
            <person name="Daniel R."/>
            <person name="Schaeberle T.F."/>
        </authorList>
    </citation>
    <scope>NUCLEOTIDE SEQUENCE [LARGE SCALE GENOMIC DNA]</scope>
    <source>
        <strain evidence="10 11">SWB007</strain>
    </source>
</reference>
<dbReference type="GO" id="GO:0016020">
    <property type="term" value="C:membrane"/>
    <property type="evidence" value="ECO:0007669"/>
    <property type="project" value="UniProtKB-SubCell"/>
</dbReference>
<comment type="subcellular location">
    <subcellularLocation>
        <location evidence="1">Membrane</location>
        <topology evidence="1">Single-pass type I membrane protein</topology>
    </subcellularLocation>
</comment>
<keyword evidence="5" id="KW-0472">Membrane</keyword>
<dbReference type="EMBL" id="PVNL01000083">
    <property type="protein sequence ID" value="PRQ06122.1"/>
    <property type="molecule type" value="Genomic_DNA"/>
</dbReference>
<protein>
    <submittedName>
        <fullName evidence="10">SEFIR domain protein</fullName>
    </submittedName>
</protein>
<name>A0A2S9YM40_9BACT</name>
<evidence type="ECO:0000313" key="11">
    <source>
        <dbReference type="Proteomes" id="UP000238823"/>
    </source>
</evidence>